<protein>
    <recommendedName>
        <fullName evidence="1">Trk system potassium uptake protein TrkA</fullName>
    </recommendedName>
</protein>
<feature type="domain" description="RCK C-terminal" evidence="8">
    <location>
        <begin position="366"/>
        <end position="446"/>
    </location>
</feature>
<dbReference type="InParanoid" id="A0A1I1VEJ8"/>
<evidence type="ECO:0000256" key="2">
    <source>
        <dbReference type="ARBA" id="ARBA00022448"/>
    </source>
</evidence>
<dbReference type="EMBL" id="FONA01000002">
    <property type="protein sequence ID" value="SFD79523.1"/>
    <property type="molecule type" value="Genomic_DNA"/>
</dbReference>
<dbReference type="RefSeq" id="WP_010527943.1">
    <property type="nucleotide sequence ID" value="NZ_AFSL01000065.1"/>
</dbReference>
<keyword evidence="6" id="KW-0406">Ion transport</keyword>
<dbReference type="NCBIfam" id="NF007039">
    <property type="entry name" value="PRK09496.3-2"/>
    <property type="match status" value="1"/>
</dbReference>
<name>A0A1I1VEJ8_9BACT</name>
<accession>A0A1I1VEJ8</accession>
<dbReference type="InterPro" id="IPR036291">
    <property type="entry name" value="NAD(P)-bd_dom_sf"/>
</dbReference>
<dbReference type="PRINTS" id="PR00335">
    <property type="entry name" value="KUPTAKETRKA"/>
</dbReference>
<dbReference type="PANTHER" id="PTHR43833:SF5">
    <property type="entry name" value="TRK SYSTEM POTASSIUM UPTAKE PROTEIN TRKA"/>
    <property type="match status" value="1"/>
</dbReference>
<dbReference type="STRING" id="385682.SAMN05444380_10284"/>
<keyword evidence="4" id="KW-0630">Potassium</keyword>
<dbReference type="SUPFAM" id="SSF51735">
    <property type="entry name" value="NAD(P)-binding Rossmann-fold domains"/>
    <property type="match status" value="2"/>
</dbReference>
<keyword evidence="2" id="KW-0813">Transport</keyword>
<keyword evidence="5" id="KW-0520">NAD</keyword>
<dbReference type="InterPro" id="IPR006037">
    <property type="entry name" value="RCK_C"/>
</dbReference>
<dbReference type="Pfam" id="PF02080">
    <property type="entry name" value="TrkA_C"/>
    <property type="match status" value="2"/>
</dbReference>
<dbReference type="GO" id="GO:0005886">
    <property type="term" value="C:plasma membrane"/>
    <property type="evidence" value="ECO:0007669"/>
    <property type="project" value="InterPro"/>
</dbReference>
<gene>
    <name evidence="9" type="ORF">SAMN05444380_10284</name>
</gene>
<evidence type="ECO:0000259" key="8">
    <source>
        <dbReference type="PROSITE" id="PS51202"/>
    </source>
</evidence>
<dbReference type="OrthoDB" id="9775180at2"/>
<dbReference type="PANTHER" id="PTHR43833">
    <property type="entry name" value="POTASSIUM CHANNEL PROTEIN 2-RELATED-RELATED"/>
    <property type="match status" value="1"/>
</dbReference>
<evidence type="ECO:0000256" key="3">
    <source>
        <dbReference type="ARBA" id="ARBA00022538"/>
    </source>
</evidence>
<evidence type="ECO:0000313" key="9">
    <source>
        <dbReference type="EMBL" id="SFD79523.1"/>
    </source>
</evidence>
<dbReference type="PROSITE" id="PS51202">
    <property type="entry name" value="RCK_C"/>
    <property type="match status" value="2"/>
</dbReference>
<proteinExistence type="predicted"/>
<dbReference type="InterPro" id="IPR036721">
    <property type="entry name" value="RCK_C_sf"/>
</dbReference>
<dbReference type="Proteomes" id="UP000181976">
    <property type="component" value="Unassembled WGS sequence"/>
</dbReference>
<dbReference type="FunCoup" id="A0A1I1VEJ8">
    <property type="interactions" value="109"/>
</dbReference>
<dbReference type="Gene3D" id="3.40.50.720">
    <property type="entry name" value="NAD(P)-binding Rossmann-like Domain"/>
    <property type="match status" value="2"/>
</dbReference>
<evidence type="ECO:0000256" key="6">
    <source>
        <dbReference type="ARBA" id="ARBA00023065"/>
    </source>
</evidence>
<reference evidence="9 10" key="1">
    <citation type="submission" date="2016-10" db="EMBL/GenBank/DDBJ databases">
        <authorList>
            <person name="de Groot N.N."/>
        </authorList>
    </citation>
    <scope>NUCLEOTIDE SEQUENCE [LARGE SCALE GENOMIC DNA]</scope>
    <source>
        <strain evidence="9 10">DSM 19012</strain>
    </source>
</reference>
<dbReference type="PROSITE" id="PS51201">
    <property type="entry name" value="RCK_N"/>
    <property type="match status" value="2"/>
</dbReference>
<dbReference type="InterPro" id="IPR006036">
    <property type="entry name" value="K_uptake_TrkA"/>
</dbReference>
<dbReference type="InterPro" id="IPR050721">
    <property type="entry name" value="Trk_Ktr_HKT_K-transport"/>
</dbReference>
<dbReference type="InterPro" id="IPR003148">
    <property type="entry name" value="RCK_N"/>
</dbReference>
<keyword evidence="10" id="KW-1185">Reference proteome</keyword>
<dbReference type="AlphaFoldDB" id="A0A1I1VEJ8"/>
<dbReference type="GO" id="GO:0015079">
    <property type="term" value="F:potassium ion transmembrane transporter activity"/>
    <property type="evidence" value="ECO:0007669"/>
    <property type="project" value="InterPro"/>
</dbReference>
<keyword evidence="3" id="KW-0633">Potassium transport</keyword>
<evidence type="ECO:0000313" key="10">
    <source>
        <dbReference type="Proteomes" id="UP000181976"/>
    </source>
</evidence>
<feature type="domain" description="RCK C-terminal" evidence="8">
    <location>
        <begin position="141"/>
        <end position="225"/>
    </location>
</feature>
<dbReference type="Gene3D" id="3.30.70.1450">
    <property type="entry name" value="Regulator of K+ conductance, C-terminal domain"/>
    <property type="match status" value="2"/>
</dbReference>
<feature type="domain" description="RCK N-terminal" evidence="7">
    <location>
        <begin position="230"/>
        <end position="351"/>
    </location>
</feature>
<evidence type="ECO:0000256" key="5">
    <source>
        <dbReference type="ARBA" id="ARBA00023027"/>
    </source>
</evidence>
<feature type="domain" description="RCK N-terminal" evidence="7">
    <location>
        <begin position="1"/>
        <end position="121"/>
    </location>
</feature>
<organism evidence="9 10">
    <name type="scientific">Thermophagus xiamenensis</name>
    <dbReference type="NCBI Taxonomy" id="385682"/>
    <lineage>
        <taxon>Bacteria</taxon>
        <taxon>Pseudomonadati</taxon>
        <taxon>Bacteroidota</taxon>
        <taxon>Bacteroidia</taxon>
        <taxon>Marinilabiliales</taxon>
        <taxon>Marinilabiliaceae</taxon>
        <taxon>Thermophagus</taxon>
    </lineage>
</organism>
<evidence type="ECO:0000256" key="1">
    <source>
        <dbReference type="ARBA" id="ARBA00017378"/>
    </source>
</evidence>
<dbReference type="SUPFAM" id="SSF116726">
    <property type="entry name" value="TrkA C-terminal domain-like"/>
    <property type="match status" value="2"/>
</dbReference>
<dbReference type="Pfam" id="PF02254">
    <property type="entry name" value="TrkA_N"/>
    <property type="match status" value="2"/>
</dbReference>
<dbReference type="eggNOG" id="COG0569">
    <property type="taxonomic scope" value="Bacteria"/>
</dbReference>
<evidence type="ECO:0000259" key="7">
    <source>
        <dbReference type="PROSITE" id="PS51201"/>
    </source>
</evidence>
<sequence>MKILIAGAGEVGTHLARLFSNADHDVTLLDEDEVKLHRLSRLLDVMPVRGSVTSIRDLLEARVKSADLFIAVPPYEEVSILSAMLAKKLGAKMTIARINNYEYLQPENKEYFRQLGVDEMVYPEHLGSQEIIASLKQVGTRQLFEFSEGRLLLLALKIRNNAPIANLTLSEASALHEVNDYYTVAIYRDGKTIIPRGDSRFMHGDLAYVITTREGIPQVLADAGKQQFEIHNVMILGGSRIGKKVAKELEHHYKIKLIEINREKTLKLADFLEHTQVVSGDGRSLELLKEEGIHKTDAFVAVTGNSEVNILACQMAKKMGVRKTVAEVENMDYIDLAENIGIGTLINKKLIAASYIYRYTMKARVSHVKCLTATDAEVLELTAQPNSKITKGPLKKIDLPKDMNVGGVTRGDKVFIANGDTRVQPGDKVVVFALPSGIKKVEKLFS</sequence>
<dbReference type="NCBIfam" id="NF007038">
    <property type="entry name" value="PRK09496.2-6"/>
    <property type="match status" value="1"/>
</dbReference>
<dbReference type="NCBIfam" id="NF007031">
    <property type="entry name" value="PRK09496.1-2"/>
    <property type="match status" value="1"/>
</dbReference>
<evidence type="ECO:0000256" key="4">
    <source>
        <dbReference type="ARBA" id="ARBA00022958"/>
    </source>
</evidence>